<accession>A0ACC2ULH0</accession>
<proteinExistence type="predicted"/>
<dbReference type="Proteomes" id="UP001165960">
    <property type="component" value="Unassembled WGS sequence"/>
</dbReference>
<keyword evidence="2" id="KW-1185">Reference proteome</keyword>
<name>A0ACC2ULH0_9FUNG</name>
<sequence length="104" mass="11866">MAVTGNLITVPSGRSFHEQYSDMSGLLDELLQIFYSVPMKLSHTFGTRETLLWDCLLLGIAFPPYMGIGRSQLWKYPKMLPIFKVALFLNRFELSYMAASKVIL</sequence>
<evidence type="ECO:0000313" key="1">
    <source>
        <dbReference type="EMBL" id="KAJ9087754.1"/>
    </source>
</evidence>
<dbReference type="EMBL" id="QTSX02000204">
    <property type="protein sequence ID" value="KAJ9087754.1"/>
    <property type="molecule type" value="Genomic_DNA"/>
</dbReference>
<reference evidence="1" key="1">
    <citation type="submission" date="2022-04" db="EMBL/GenBank/DDBJ databases">
        <title>Genome of the entomopathogenic fungus Entomophthora muscae.</title>
        <authorList>
            <person name="Elya C."/>
            <person name="Lovett B.R."/>
            <person name="Lee E."/>
            <person name="Macias A.M."/>
            <person name="Hajek A.E."/>
            <person name="De Bivort B.L."/>
            <person name="Kasson M.T."/>
            <person name="De Fine Licht H.H."/>
            <person name="Stajich J.E."/>
        </authorList>
    </citation>
    <scope>NUCLEOTIDE SEQUENCE</scope>
    <source>
        <strain evidence="1">Berkeley</strain>
    </source>
</reference>
<evidence type="ECO:0000313" key="2">
    <source>
        <dbReference type="Proteomes" id="UP001165960"/>
    </source>
</evidence>
<gene>
    <name evidence="1" type="ORF">DSO57_1030123</name>
</gene>
<organism evidence="1 2">
    <name type="scientific">Entomophthora muscae</name>
    <dbReference type="NCBI Taxonomy" id="34485"/>
    <lineage>
        <taxon>Eukaryota</taxon>
        <taxon>Fungi</taxon>
        <taxon>Fungi incertae sedis</taxon>
        <taxon>Zoopagomycota</taxon>
        <taxon>Entomophthoromycotina</taxon>
        <taxon>Entomophthoromycetes</taxon>
        <taxon>Entomophthorales</taxon>
        <taxon>Entomophthoraceae</taxon>
        <taxon>Entomophthora</taxon>
    </lineage>
</organism>
<comment type="caution">
    <text evidence="1">The sequence shown here is derived from an EMBL/GenBank/DDBJ whole genome shotgun (WGS) entry which is preliminary data.</text>
</comment>
<protein>
    <submittedName>
        <fullName evidence="1">Uncharacterized protein</fullName>
    </submittedName>
</protein>